<accession>C6E6T2</accession>
<dbReference type="HOGENOM" id="CLU_2368860_0_0_7"/>
<dbReference type="KEGG" id="gem:GM21_3689"/>
<dbReference type="STRING" id="443144.GM21_3689"/>
<gene>
    <name evidence="1" type="ordered locus">GM21_3689</name>
</gene>
<reference evidence="1" key="1">
    <citation type="submission" date="2009-07" db="EMBL/GenBank/DDBJ databases">
        <title>Complete sequence of Geobacter sp. M21.</title>
        <authorList>
            <consortium name="US DOE Joint Genome Institute"/>
            <person name="Lucas S."/>
            <person name="Copeland A."/>
            <person name="Lapidus A."/>
            <person name="Glavina del Rio T."/>
            <person name="Dalin E."/>
            <person name="Tice H."/>
            <person name="Bruce D."/>
            <person name="Goodwin L."/>
            <person name="Pitluck S."/>
            <person name="Saunders E."/>
            <person name="Brettin T."/>
            <person name="Detter J.C."/>
            <person name="Han C."/>
            <person name="Larimer F."/>
            <person name="Land M."/>
            <person name="Hauser L."/>
            <person name="Kyrpides N."/>
            <person name="Ovchinnikova G."/>
            <person name="Lovley D."/>
        </authorList>
    </citation>
    <scope>NUCLEOTIDE SEQUENCE [LARGE SCALE GENOMIC DNA]</scope>
    <source>
        <strain evidence="1">M21</strain>
    </source>
</reference>
<evidence type="ECO:0000313" key="1">
    <source>
        <dbReference type="EMBL" id="ACT19710.1"/>
    </source>
</evidence>
<dbReference type="OrthoDB" id="7067936at2"/>
<dbReference type="AlphaFoldDB" id="C6E6T2"/>
<protein>
    <recommendedName>
        <fullName evidence="2">ArsR family transcriptional regulator</fullName>
    </recommendedName>
</protein>
<name>C6E6T2_GEOSM</name>
<organism evidence="1">
    <name type="scientific">Geobacter sp. (strain M21)</name>
    <dbReference type="NCBI Taxonomy" id="443144"/>
    <lineage>
        <taxon>Bacteria</taxon>
        <taxon>Pseudomonadati</taxon>
        <taxon>Thermodesulfobacteriota</taxon>
        <taxon>Desulfuromonadia</taxon>
        <taxon>Geobacterales</taxon>
        <taxon>Geobacteraceae</taxon>
        <taxon>Geobacter</taxon>
    </lineage>
</organism>
<proteinExistence type="predicted"/>
<dbReference type="EMBL" id="CP001661">
    <property type="protein sequence ID" value="ACT19710.1"/>
    <property type="molecule type" value="Genomic_DNA"/>
</dbReference>
<sequence length="95" mass="10531">MDREAGSIHYARFIKSDRLQRLLLFMLDGKAHTTLEIIKGADICAVNSAVCELRRNGFACYCISRSKPASYQLTDPAGARKLMDQLLGAREVVNG</sequence>
<evidence type="ECO:0008006" key="2">
    <source>
        <dbReference type="Google" id="ProtNLM"/>
    </source>
</evidence>